<keyword evidence="2 4" id="KW-0503">Monooxygenase</keyword>
<dbReference type="PANTHER" id="PTHR30137:SF8">
    <property type="entry name" value="BLR5498 PROTEIN"/>
    <property type="match status" value="1"/>
</dbReference>
<evidence type="ECO:0000313" key="4">
    <source>
        <dbReference type="EMBL" id="PPK69030.1"/>
    </source>
</evidence>
<organism evidence="4 5">
    <name type="scientific">Actinokineospora auranticolor</name>
    <dbReference type="NCBI Taxonomy" id="155976"/>
    <lineage>
        <taxon>Bacteria</taxon>
        <taxon>Bacillati</taxon>
        <taxon>Actinomycetota</taxon>
        <taxon>Actinomycetes</taxon>
        <taxon>Pseudonocardiales</taxon>
        <taxon>Pseudonocardiaceae</taxon>
        <taxon>Actinokineospora</taxon>
    </lineage>
</organism>
<dbReference type="InterPro" id="IPR050766">
    <property type="entry name" value="Bact_Lucif_Oxidored"/>
</dbReference>
<dbReference type="Gene3D" id="3.20.20.30">
    <property type="entry name" value="Luciferase-like domain"/>
    <property type="match status" value="1"/>
</dbReference>
<evidence type="ECO:0000256" key="1">
    <source>
        <dbReference type="ARBA" id="ARBA00023002"/>
    </source>
</evidence>
<dbReference type="GO" id="GO:0005829">
    <property type="term" value="C:cytosol"/>
    <property type="evidence" value="ECO:0007669"/>
    <property type="project" value="TreeGrafter"/>
</dbReference>
<feature type="domain" description="Luciferase-like" evidence="3">
    <location>
        <begin position="1"/>
        <end position="297"/>
    </location>
</feature>
<gene>
    <name evidence="4" type="ORF">CLV40_104280</name>
</gene>
<dbReference type="SUPFAM" id="SSF51679">
    <property type="entry name" value="Bacterial luciferase-like"/>
    <property type="match status" value="1"/>
</dbReference>
<dbReference type="RefSeq" id="WP_104478557.1">
    <property type="nucleotide sequence ID" value="NZ_CP154825.1"/>
</dbReference>
<sequence>MKLGAFVLAARFPGQSDLDALERAVAIGTAAERACLSDVWFAEHHFMPYGTCPDATTLAGFLLGRTHRVDVGTAVSVLSTTHPVALAERARLLAAVSGGRFRLGVGRGGPWVDLEVFGSSLDRYERGFPESLALLRKALAHAVVEGTPAFPFREVPMVPAPAAPPPVHLACTSTASVELAAAQGLPMLLGMHMTDDEKRAFVDHYRARGGPAGADHISTVVAHVADTREQAVAEVMATAPGWLADGLAAHVPVDGRPGPGRDPVAYARYLCDLHPVGDADHCTARLRDSARRSGVDHVIAMVEVTGSTRRAVRTLDRLGADIATPARPDLGKLA</sequence>
<dbReference type="InterPro" id="IPR011251">
    <property type="entry name" value="Luciferase-like_dom"/>
</dbReference>
<dbReference type="GO" id="GO:0016705">
    <property type="term" value="F:oxidoreductase activity, acting on paired donors, with incorporation or reduction of molecular oxygen"/>
    <property type="evidence" value="ECO:0007669"/>
    <property type="project" value="InterPro"/>
</dbReference>
<dbReference type="InterPro" id="IPR036661">
    <property type="entry name" value="Luciferase-like_sf"/>
</dbReference>
<dbReference type="GO" id="GO:0004497">
    <property type="term" value="F:monooxygenase activity"/>
    <property type="evidence" value="ECO:0007669"/>
    <property type="project" value="UniProtKB-KW"/>
</dbReference>
<protein>
    <submittedName>
        <fullName evidence="4">Alkanesulfonate monooxygenase SsuD/methylene tetrahydromethanopterin reductase-like flavin-dependent oxidoreductase (Luciferase family)</fullName>
    </submittedName>
</protein>
<reference evidence="4 5" key="1">
    <citation type="submission" date="2018-02" db="EMBL/GenBank/DDBJ databases">
        <title>Genomic Encyclopedia of Archaeal and Bacterial Type Strains, Phase II (KMG-II): from individual species to whole genera.</title>
        <authorList>
            <person name="Goeker M."/>
        </authorList>
    </citation>
    <scope>NUCLEOTIDE SEQUENCE [LARGE SCALE GENOMIC DNA]</scope>
    <source>
        <strain evidence="4 5">YU 961-1</strain>
    </source>
</reference>
<evidence type="ECO:0000256" key="2">
    <source>
        <dbReference type="ARBA" id="ARBA00023033"/>
    </source>
</evidence>
<comment type="caution">
    <text evidence="4">The sequence shown here is derived from an EMBL/GenBank/DDBJ whole genome shotgun (WGS) entry which is preliminary data.</text>
</comment>
<dbReference type="PANTHER" id="PTHR30137">
    <property type="entry name" value="LUCIFERASE-LIKE MONOOXYGENASE"/>
    <property type="match status" value="1"/>
</dbReference>
<dbReference type="Proteomes" id="UP000239203">
    <property type="component" value="Unassembled WGS sequence"/>
</dbReference>
<keyword evidence="1" id="KW-0560">Oxidoreductase</keyword>
<keyword evidence="5" id="KW-1185">Reference proteome</keyword>
<dbReference type="Pfam" id="PF00296">
    <property type="entry name" value="Bac_luciferase"/>
    <property type="match status" value="1"/>
</dbReference>
<dbReference type="AlphaFoldDB" id="A0A2S6GUZ4"/>
<proteinExistence type="predicted"/>
<evidence type="ECO:0000259" key="3">
    <source>
        <dbReference type="Pfam" id="PF00296"/>
    </source>
</evidence>
<accession>A0A2S6GUZ4</accession>
<name>A0A2S6GUZ4_9PSEU</name>
<dbReference type="EMBL" id="PTIX01000004">
    <property type="protein sequence ID" value="PPK69030.1"/>
    <property type="molecule type" value="Genomic_DNA"/>
</dbReference>
<dbReference type="OrthoDB" id="7903015at2"/>
<evidence type="ECO:0000313" key="5">
    <source>
        <dbReference type="Proteomes" id="UP000239203"/>
    </source>
</evidence>